<name>A0ABW5NV86_9FLAO</name>
<keyword evidence="6 7" id="KW-0408">Iron</keyword>
<dbReference type="PANTHER" id="PTHR30600">
    <property type="entry name" value="CYTOCHROME C PEROXIDASE-RELATED"/>
    <property type="match status" value="1"/>
</dbReference>
<feature type="domain" description="Cytochrome c" evidence="8">
    <location>
        <begin position="501"/>
        <end position="647"/>
    </location>
</feature>
<dbReference type="GO" id="GO:0004601">
    <property type="term" value="F:peroxidase activity"/>
    <property type="evidence" value="ECO:0007669"/>
    <property type="project" value="UniProtKB-KW"/>
</dbReference>
<evidence type="ECO:0000313" key="10">
    <source>
        <dbReference type="Proteomes" id="UP001597480"/>
    </source>
</evidence>
<dbReference type="InterPro" id="IPR038352">
    <property type="entry name" value="Imelysin_sf"/>
</dbReference>
<sequence length="657" mass="74505">MSLKLSFPILICVIIAWFFPSFHHTQCEYYSDHFRNIIVSQTDLLNQEIISLNNVAVLYRQGDGTLKQLRQQLIKTRLAFKRTEGVLEYYFPKHIKSYINGAPLHHLDPYPVKEEFNTNNYYGISPEAYSKTLPIDHLNTDHYRGAQRVVAPVGLQVLDETVFADGDVDAGEVVKLTAGLKDTYATLVEAVKKRNYFYEHEIMEAVRLELVRVFTMGVTGFDTPGSLNAMEEAAASLRGMQEVLKPLLQRLPEAERQQLELNIKTAVTYLEKNHDFDSFDRLTFLMEHINPLYDSFRKMQINLHIKSTQEISGETSSWNAYSKGIFAEDFLNPYYYTLLKESDDSEALRNLGKQLFYDTSLSNNEKMSCASCHRPEMAFSDGVAKSLASVEGKSVLRNSPSLINAVFSDRYFYDLRAVDLEEQAEHVIENHMEFNTNFPELIKKLGNNTIYRVLFEKAFGTNTEINRYRFSAALSSYVASIRSFNSSFDRYARGEVKDISAQVKLGFNLFTGKAACATCHYAPTFSGLVPPLYHENESEVLGVLAKPNTLDVDQDFGRIGNMITEDNEEIYRGSFKTMTVRNVKLTAPYFHNGAYNTLEEVIGFYNKGGAAGLGLIYEVPNQTLPADHLNLSKKEIAALIAFMESLTDNPGTTYSKQ</sequence>
<keyword evidence="9" id="KW-0575">Peroxidase</keyword>
<evidence type="ECO:0000256" key="6">
    <source>
        <dbReference type="ARBA" id="ARBA00023004"/>
    </source>
</evidence>
<dbReference type="InterPro" id="IPR036909">
    <property type="entry name" value="Cyt_c-like_dom_sf"/>
</dbReference>
<evidence type="ECO:0000313" key="9">
    <source>
        <dbReference type="EMBL" id="MFD2602688.1"/>
    </source>
</evidence>
<dbReference type="PANTHER" id="PTHR30600:SF10">
    <property type="entry name" value="BLL6722 PROTEIN"/>
    <property type="match status" value="1"/>
</dbReference>
<dbReference type="Gene3D" id="1.10.760.10">
    <property type="entry name" value="Cytochrome c-like domain"/>
    <property type="match status" value="2"/>
</dbReference>
<dbReference type="InterPro" id="IPR051395">
    <property type="entry name" value="Cytochrome_c_Peroxidase/MauG"/>
</dbReference>
<dbReference type="SUPFAM" id="SSF46626">
    <property type="entry name" value="Cytochrome c"/>
    <property type="match status" value="2"/>
</dbReference>
<reference evidence="10" key="1">
    <citation type="journal article" date="2019" name="Int. J. Syst. Evol. Microbiol.">
        <title>The Global Catalogue of Microorganisms (GCM) 10K type strain sequencing project: providing services to taxonomists for standard genome sequencing and annotation.</title>
        <authorList>
            <consortium name="The Broad Institute Genomics Platform"/>
            <consortium name="The Broad Institute Genome Sequencing Center for Infectious Disease"/>
            <person name="Wu L."/>
            <person name="Ma J."/>
        </authorList>
    </citation>
    <scope>NUCLEOTIDE SEQUENCE [LARGE SCALE GENOMIC DNA]</scope>
    <source>
        <strain evidence="10">KCTC 42107</strain>
    </source>
</reference>
<proteinExistence type="predicted"/>
<comment type="subcellular location">
    <subcellularLocation>
        <location evidence="1">Cell envelope</location>
    </subcellularLocation>
</comment>
<dbReference type="PROSITE" id="PS51007">
    <property type="entry name" value="CYTC"/>
    <property type="match status" value="1"/>
</dbReference>
<protein>
    <submittedName>
        <fullName evidence="9">Cytochrome-c peroxidase</fullName>
    </submittedName>
</protein>
<dbReference type="EMBL" id="JBHUMD010000026">
    <property type="protein sequence ID" value="MFD2602688.1"/>
    <property type="molecule type" value="Genomic_DNA"/>
</dbReference>
<keyword evidence="2 7" id="KW-0349">Heme</keyword>
<evidence type="ECO:0000256" key="7">
    <source>
        <dbReference type="PROSITE-ProRule" id="PRU00433"/>
    </source>
</evidence>
<evidence type="ECO:0000256" key="2">
    <source>
        <dbReference type="ARBA" id="ARBA00022617"/>
    </source>
</evidence>
<comment type="caution">
    <text evidence="9">The sequence shown here is derived from an EMBL/GenBank/DDBJ whole genome shotgun (WGS) entry which is preliminary data.</text>
</comment>
<dbReference type="Pfam" id="PF03150">
    <property type="entry name" value="CCP_MauG"/>
    <property type="match status" value="1"/>
</dbReference>
<keyword evidence="10" id="KW-1185">Reference proteome</keyword>
<gene>
    <name evidence="9" type="ORF">ACFSR3_11525</name>
</gene>
<dbReference type="InterPro" id="IPR009056">
    <property type="entry name" value="Cyt_c-like_dom"/>
</dbReference>
<keyword evidence="4" id="KW-0732">Signal</keyword>
<evidence type="ECO:0000256" key="5">
    <source>
        <dbReference type="ARBA" id="ARBA00023002"/>
    </source>
</evidence>
<evidence type="ECO:0000256" key="4">
    <source>
        <dbReference type="ARBA" id="ARBA00022729"/>
    </source>
</evidence>
<evidence type="ECO:0000259" key="8">
    <source>
        <dbReference type="PROSITE" id="PS51007"/>
    </source>
</evidence>
<evidence type="ECO:0000256" key="1">
    <source>
        <dbReference type="ARBA" id="ARBA00004196"/>
    </source>
</evidence>
<evidence type="ECO:0000256" key="3">
    <source>
        <dbReference type="ARBA" id="ARBA00022723"/>
    </source>
</evidence>
<keyword evidence="5" id="KW-0560">Oxidoreductase</keyword>
<dbReference type="Gene3D" id="1.20.1420.20">
    <property type="entry name" value="M75 peptidase, HXXE motif"/>
    <property type="match status" value="1"/>
</dbReference>
<organism evidence="9 10">
    <name type="scientific">Flavobacterium suzhouense</name>
    <dbReference type="NCBI Taxonomy" id="1529638"/>
    <lineage>
        <taxon>Bacteria</taxon>
        <taxon>Pseudomonadati</taxon>
        <taxon>Bacteroidota</taxon>
        <taxon>Flavobacteriia</taxon>
        <taxon>Flavobacteriales</taxon>
        <taxon>Flavobacteriaceae</taxon>
        <taxon>Flavobacterium</taxon>
    </lineage>
</organism>
<dbReference type="InterPro" id="IPR004852">
    <property type="entry name" value="Di-haem_cyt_c_peroxidsae"/>
</dbReference>
<dbReference type="Proteomes" id="UP001597480">
    <property type="component" value="Unassembled WGS sequence"/>
</dbReference>
<dbReference type="RefSeq" id="WP_379821119.1">
    <property type="nucleotide sequence ID" value="NZ_JBHUMD010000026.1"/>
</dbReference>
<accession>A0ABW5NV86</accession>
<keyword evidence="3 7" id="KW-0479">Metal-binding</keyword>